<sequence>MSAFGRILRVRRPHFRVTNENQYCHGRAYHLFDEIPHRPLSSLNSLLASHIRNNDLLAAWTLFLRIHRARSDLDAYTLTPVLAACSNANRGRQIHALMIKLSSDSGTIPKTALIDMYSKIGQMGDSIRVFGEMGFKDVVAWNAMLSGFLRHGEPGKALGVFEAMRDERVEFSEFTLCSMLKACASLNGFLQGKQVHALVIVLGRDLVVLSTALIDFYSGFGCLDKAMKVYCNLNCQRDDVMVNSLISGCIRNGKYDVAMSIMSTIRPNVIALTTALSACSENSDLWIGKQIHGVVTRRVFFYDTQLCNVLLDMYAKCGKIFNACSVFDQIHRKDVVSWTSMIDAYGSHGHGCEALELFKKMGEEGNSVVPNSVMLLAVLSACGHSGLVEQGLECFALFQEKFGVKPGPEHYACFIDILGRAGRTEEAWCLFNDMVKDGIKPTAEVWAALLNGCRLYGDVWRGEFAAKQLFGLEPNKTANYVALSNFYATVGMWDSVDNLRTVMKDRGIVKEVGSSWVTIASSNEVRT</sequence>
<dbReference type="InterPro" id="IPR046960">
    <property type="entry name" value="PPR_At4g14850-like_plant"/>
</dbReference>
<accession>A0A7J0ELB2</accession>
<dbReference type="NCBIfam" id="TIGR00756">
    <property type="entry name" value="PPR"/>
    <property type="match status" value="4"/>
</dbReference>
<organism evidence="3 4">
    <name type="scientific">Actinidia rufa</name>
    <dbReference type="NCBI Taxonomy" id="165716"/>
    <lineage>
        <taxon>Eukaryota</taxon>
        <taxon>Viridiplantae</taxon>
        <taxon>Streptophyta</taxon>
        <taxon>Embryophyta</taxon>
        <taxon>Tracheophyta</taxon>
        <taxon>Spermatophyta</taxon>
        <taxon>Magnoliopsida</taxon>
        <taxon>eudicotyledons</taxon>
        <taxon>Gunneridae</taxon>
        <taxon>Pentapetalae</taxon>
        <taxon>asterids</taxon>
        <taxon>Ericales</taxon>
        <taxon>Actinidiaceae</taxon>
        <taxon>Actinidia</taxon>
    </lineage>
</organism>
<dbReference type="PROSITE" id="PS51375">
    <property type="entry name" value="PPR"/>
    <property type="match status" value="3"/>
</dbReference>
<dbReference type="InterPro" id="IPR046848">
    <property type="entry name" value="E_motif"/>
</dbReference>
<evidence type="ECO:0000313" key="4">
    <source>
        <dbReference type="Proteomes" id="UP000585474"/>
    </source>
</evidence>
<feature type="repeat" description="PPR" evidence="2">
    <location>
        <begin position="407"/>
        <end position="441"/>
    </location>
</feature>
<dbReference type="PANTHER" id="PTHR24015:SF1923">
    <property type="entry name" value="OS03G0624800 PROTEIN"/>
    <property type="match status" value="1"/>
</dbReference>
<dbReference type="Proteomes" id="UP000585474">
    <property type="component" value="Unassembled WGS sequence"/>
</dbReference>
<evidence type="ECO:0000313" key="3">
    <source>
        <dbReference type="EMBL" id="GFY86417.1"/>
    </source>
</evidence>
<keyword evidence="4" id="KW-1185">Reference proteome</keyword>
<proteinExistence type="predicted"/>
<dbReference type="Pfam" id="PF01535">
    <property type="entry name" value="PPR"/>
    <property type="match status" value="4"/>
</dbReference>
<dbReference type="InterPro" id="IPR002885">
    <property type="entry name" value="PPR_rpt"/>
</dbReference>
<keyword evidence="1" id="KW-0677">Repeat</keyword>
<evidence type="ECO:0000256" key="2">
    <source>
        <dbReference type="PROSITE-ProRule" id="PRU00708"/>
    </source>
</evidence>
<comment type="caution">
    <text evidence="3">The sequence shown here is derived from an EMBL/GenBank/DDBJ whole genome shotgun (WGS) entry which is preliminary data.</text>
</comment>
<feature type="repeat" description="PPR" evidence="2">
    <location>
        <begin position="334"/>
        <end position="368"/>
    </location>
</feature>
<reference evidence="3 4" key="1">
    <citation type="submission" date="2019-07" db="EMBL/GenBank/DDBJ databases">
        <title>De Novo Assembly of kiwifruit Actinidia rufa.</title>
        <authorList>
            <person name="Sugita-Konishi S."/>
            <person name="Sato K."/>
            <person name="Mori E."/>
            <person name="Abe Y."/>
            <person name="Kisaki G."/>
            <person name="Hamano K."/>
            <person name="Suezawa K."/>
            <person name="Otani M."/>
            <person name="Fukuda T."/>
            <person name="Manabe T."/>
            <person name="Gomi K."/>
            <person name="Tabuchi M."/>
            <person name="Akimitsu K."/>
            <person name="Kataoka I."/>
        </authorList>
    </citation>
    <scope>NUCLEOTIDE SEQUENCE [LARGE SCALE GENOMIC DNA]</scope>
    <source>
        <strain evidence="4">cv. Fuchu</strain>
    </source>
</reference>
<evidence type="ECO:0000256" key="1">
    <source>
        <dbReference type="ARBA" id="ARBA00022737"/>
    </source>
</evidence>
<feature type="repeat" description="PPR" evidence="2">
    <location>
        <begin position="137"/>
        <end position="171"/>
    </location>
</feature>
<dbReference type="OrthoDB" id="428771at2759"/>
<dbReference type="FunFam" id="1.25.40.10:FF:000382">
    <property type="entry name" value="Pentatricopeptide repeat-containing protein"/>
    <property type="match status" value="1"/>
</dbReference>
<dbReference type="PANTHER" id="PTHR24015">
    <property type="entry name" value="OS07G0578800 PROTEIN-RELATED"/>
    <property type="match status" value="1"/>
</dbReference>
<dbReference type="Pfam" id="PF20431">
    <property type="entry name" value="E_motif"/>
    <property type="match status" value="1"/>
</dbReference>
<name>A0A7J0ELB2_9ERIC</name>
<dbReference type="Gene3D" id="1.25.40.10">
    <property type="entry name" value="Tetratricopeptide repeat domain"/>
    <property type="match status" value="3"/>
</dbReference>
<dbReference type="GO" id="GO:0009451">
    <property type="term" value="P:RNA modification"/>
    <property type="evidence" value="ECO:0007669"/>
    <property type="project" value="InterPro"/>
</dbReference>
<dbReference type="EMBL" id="BJWL01000005">
    <property type="protein sequence ID" value="GFY86417.1"/>
    <property type="molecule type" value="Genomic_DNA"/>
</dbReference>
<dbReference type="GO" id="GO:0003723">
    <property type="term" value="F:RNA binding"/>
    <property type="evidence" value="ECO:0007669"/>
    <property type="project" value="InterPro"/>
</dbReference>
<dbReference type="FunFam" id="1.25.40.10:FF:000090">
    <property type="entry name" value="Pentatricopeptide repeat-containing protein, chloroplastic"/>
    <property type="match status" value="1"/>
</dbReference>
<protein>
    <submittedName>
        <fullName evidence="3">Tetratricopeptide repeat (TPR)-like superfamily protein</fullName>
    </submittedName>
</protein>
<dbReference type="Pfam" id="PF13041">
    <property type="entry name" value="PPR_2"/>
    <property type="match status" value="2"/>
</dbReference>
<dbReference type="InterPro" id="IPR011990">
    <property type="entry name" value="TPR-like_helical_dom_sf"/>
</dbReference>
<dbReference type="AlphaFoldDB" id="A0A7J0ELB2"/>
<gene>
    <name evidence="3" type="ORF">Acr_05g0000560</name>
</gene>